<dbReference type="PANTHER" id="PTHR40036">
    <property type="entry name" value="MACROCIN O-METHYLTRANSFERASE"/>
    <property type="match status" value="1"/>
</dbReference>
<name>A0ABT1X5R7_9PROT</name>
<dbReference type="Gene3D" id="3.40.50.150">
    <property type="entry name" value="Vaccinia Virus protein VP39"/>
    <property type="match status" value="1"/>
</dbReference>
<proteinExistence type="predicted"/>
<dbReference type="Proteomes" id="UP001524642">
    <property type="component" value="Unassembled WGS sequence"/>
</dbReference>
<dbReference type="SUPFAM" id="SSF53335">
    <property type="entry name" value="S-adenosyl-L-methionine-dependent methyltransferases"/>
    <property type="match status" value="1"/>
</dbReference>
<gene>
    <name evidence="1" type="ORF">NRP21_15450</name>
</gene>
<dbReference type="InterPro" id="IPR029063">
    <property type="entry name" value="SAM-dependent_MTases_sf"/>
</dbReference>
<dbReference type="PANTHER" id="PTHR40036:SF1">
    <property type="entry name" value="MACROCIN O-METHYLTRANSFERASE"/>
    <property type="match status" value="1"/>
</dbReference>
<dbReference type="InterPro" id="IPR008884">
    <property type="entry name" value="TylF_MeTrfase"/>
</dbReference>
<accession>A0ABT1X5R7</accession>
<protein>
    <submittedName>
        <fullName evidence="1">Crotonobetainyl-CoA--carnitine CoA-transferase</fullName>
    </submittedName>
</protein>
<evidence type="ECO:0000313" key="2">
    <source>
        <dbReference type="Proteomes" id="UP001524642"/>
    </source>
</evidence>
<evidence type="ECO:0000313" key="1">
    <source>
        <dbReference type="EMBL" id="MCR0983452.1"/>
    </source>
</evidence>
<comment type="caution">
    <text evidence="1">The sequence shown here is derived from an EMBL/GenBank/DDBJ whole genome shotgun (WGS) entry which is preliminary data.</text>
</comment>
<dbReference type="EMBL" id="JANJOU010000012">
    <property type="protein sequence ID" value="MCR0983452.1"/>
    <property type="molecule type" value="Genomic_DNA"/>
</dbReference>
<dbReference type="RefSeq" id="WP_257717118.1">
    <property type="nucleotide sequence ID" value="NZ_JANJOU010000012.1"/>
</dbReference>
<reference evidence="1 2" key="1">
    <citation type="submission" date="2022-06" db="EMBL/GenBank/DDBJ databases">
        <title>Roseomonas CN29.</title>
        <authorList>
            <person name="Cheng Y."/>
            <person name="He X."/>
        </authorList>
    </citation>
    <scope>NUCLEOTIDE SEQUENCE [LARGE SCALE GENOMIC DNA]</scope>
    <source>
        <strain evidence="1 2">CN29</strain>
    </source>
</reference>
<sequence length="257" mass="28545">MTEGAVRKNEAGEFIGLRTGAQVERDARFKRTALRLIEESGENWAVHALAVTKRNALARVLYLDDLYRRILPVPGVVLEFGVQWGATLATLLNLRALHEPYNASRMIYGFDTFKGFAAVDPEDGAGVREGDFRARPGHEEGLDDILGYHQSINAFPEHRRHALVKGDASLTIGPWLERNPHAVVALALFDMDLYRPTRDVLQAIRPRLVKGSLLVFDELNCPFFPGETAAVAEVLGLGNCRLTRHPLQSYCAVMEVG</sequence>
<organism evidence="1 2">
    <name type="scientific">Roseomonas populi</name>
    <dbReference type="NCBI Taxonomy" id="3121582"/>
    <lineage>
        <taxon>Bacteria</taxon>
        <taxon>Pseudomonadati</taxon>
        <taxon>Pseudomonadota</taxon>
        <taxon>Alphaproteobacteria</taxon>
        <taxon>Acetobacterales</taxon>
        <taxon>Roseomonadaceae</taxon>
        <taxon>Roseomonas</taxon>
    </lineage>
</organism>
<keyword evidence="2" id="KW-1185">Reference proteome</keyword>